<accession>A0A540K7T6</accession>
<evidence type="ECO:0000313" key="2">
    <source>
        <dbReference type="Proteomes" id="UP000315295"/>
    </source>
</evidence>
<keyword evidence="2" id="KW-1185">Reference proteome</keyword>
<proteinExistence type="predicted"/>
<evidence type="ECO:0000313" key="1">
    <source>
        <dbReference type="EMBL" id="TQD70298.1"/>
    </source>
</evidence>
<reference evidence="1 2" key="1">
    <citation type="journal article" date="2019" name="G3 (Bethesda)">
        <title>Sequencing of a Wild Apple (Malus baccata) Genome Unravels the Differences Between Cultivated and Wild Apple Species Regarding Disease Resistance and Cold Tolerance.</title>
        <authorList>
            <person name="Chen X."/>
        </authorList>
    </citation>
    <scope>NUCLEOTIDE SEQUENCE [LARGE SCALE GENOMIC DNA]</scope>
    <source>
        <strain evidence="2">cv. Shandingzi</strain>
        <tissue evidence="1">Leaves</tissue>
    </source>
</reference>
<organism evidence="1 2">
    <name type="scientific">Malus baccata</name>
    <name type="common">Siberian crab apple</name>
    <name type="synonym">Pyrus baccata</name>
    <dbReference type="NCBI Taxonomy" id="106549"/>
    <lineage>
        <taxon>Eukaryota</taxon>
        <taxon>Viridiplantae</taxon>
        <taxon>Streptophyta</taxon>
        <taxon>Embryophyta</taxon>
        <taxon>Tracheophyta</taxon>
        <taxon>Spermatophyta</taxon>
        <taxon>Magnoliopsida</taxon>
        <taxon>eudicotyledons</taxon>
        <taxon>Gunneridae</taxon>
        <taxon>Pentapetalae</taxon>
        <taxon>rosids</taxon>
        <taxon>fabids</taxon>
        <taxon>Rosales</taxon>
        <taxon>Rosaceae</taxon>
        <taxon>Amygdaloideae</taxon>
        <taxon>Maleae</taxon>
        <taxon>Malus</taxon>
    </lineage>
</organism>
<dbReference type="AlphaFoldDB" id="A0A540K7T6"/>
<name>A0A540K7T6_MALBA</name>
<dbReference type="EMBL" id="VIEB01001866">
    <property type="protein sequence ID" value="TQD70298.1"/>
    <property type="molecule type" value="Genomic_DNA"/>
</dbReference>
<comment type="caution">
    <text evidence="1">The sequence shown here is derived from an EMBL/GenBank/DDBJ whole genome shotgun (WGS) entry which is preliminary data.</text>
</comment>
<protein>
    <submittedName>
        <fullName evidence="1">Uncharacterized protein</fullName>
    </submittedName>
</protein>
<sequence length="62" mass="6995">MGTIFLVHDPSSNPSAHSHRMSPLSASLHHFIQLWFKVLGKAASTNIYSRSEKKQSNLINYL</sequence>
<dbReference type="Proteomes" id="UP000315295">
    <property type="component" value="Unassembled WGS sequence"/>
</dbReference>
<gene>
    <name evidence="1" type="ORF">C1H46_044175</name>
</gene>